<keyword evidence="9 10" id="KW-0998">Cell outer membrane</keyword>
<keyword evidence="3 10" id="KW-1134">Transmembrane beta strand</keyword>
<protein>
    <submittedName>
        <fullName evidence="16">TonB-dependent receptor</fullName>
    </submittedName>
</protein>
<keyword evidence="2 10" id="KW-0813">Transport</keyword>
<evidence type="ECO:0000256" key="13">
    <source>
        <dbReference type="SAM" id="SignalP"/>
    </source>
</evidence>
<dbReference type="Proteomes" id="UP000270856">
    <property type="component" value="Unassembled WGS sequence"/>
</dbReference>
<dbReference type="PROSITE" id="PS52016">
    <property type="entry name" value="TONB_DEPENDENT_REC_3"/>
    <property type="match status" value="1"/>
</dbReference>
<dbReference type="GO" id="GO:0015344">
    <property type="term" value="F:siderophore uptake transmembrane transporter activity"/>
    <property type="evidence" value="ECO:0007669"/>
    <property type="project" value="TreeGrafter"/>
</dbReference>
<dbReference type="Pfam" id="PF13715">
    <property type="entry name" value="CarbopepD_reg_2"/>
    <property type="match status" value="1"/>
</dbReference>
<reference evidence="16 17" key="1">
    <citation type="submission" date="2018-11" db="EMBL/GenBank/DDBJ databases">
        <title>Aureibaculum marinum gen. nov., sp. nov., a member of the family Flavobacteriaceae isolated from the Bohai Sea.</title>
        <authorList>
            <person name="Ji X."/>
        </authorList>
    </citation>
    <scope>NUCLEOTIDE SEQUENCE [LARGE SCALE GENOMIC DNA]</scope>
    <source>
        <strain evidence="16 17">BH-SD17</strain>
    </source>
</reference>
<evidence type="ECO:0000256" key="4">
    <source>
        <dbReference type="ARBA" id="ARBA00022692"/>
    </source>
</evidence>
<evidence type="ECO:0000256" key="5">
    <source>
        <dbReference type="ARBA" id="ARBA00022729"/>
    </source>
</evidence>
<dbReference type="Gene3D" id="2.40.170.20">
    <property type="entry name" value="TonB-dependent receptor, beta-barrel domain"/>
    <property type="match status" value="1"/>
</dbReference>
<accession>A0A3N4NY92</accession>
<feature type="domain" description="TonB-dependent receptor-like beta-barrel" evidence="14">
    <location>
        <begin position="290"/>
        <end position="726"/>
    </location>
</feature>
<dbReference type="EMBL" id="RPFJ01000001">
    <property type="protein sequence ID" value="RPE00876.1"/>
    <property type="molecule type" value="Genomic_DNA"/>
</dbReference>
<dbReference type="Pfam" id="PF07715">
    <property type="entry name" value="Plug"/>
    <property type="match status" value="1"/>
</dbReference>
<dbReference type="InterPro" id="IPR008969">
    <property type="entry name" value="CarboxyPept-like_regulatory"/>
</dbReference>
<dbReference type="GO" id="GO:0044718">
    <property type="term" value="P:siderophore transmembrane transport"/>
    <property type="evidence" value="ECO:0007669"/>
    <property type="project" value="TreeGrafter"/>
</dbReference>
<evidence type="ECO:0000256" key="7">
    <source>
        <dbReference type="ARBA" id="ARBA00023136"/>
    </source>
</evidence>
<proteinExistence type="inferred from homology"/>
<dbReference type="PANTHER" id="PTHR30069:SF29">
    <property type="entry name" value="HEMOGLOBIN AND HEMOGLOBIN-HAPTOGLOBIN-BINDING PROTEIN 1-RELATED"/>
    <property type="match status" value="1"/>
</dbReference>
<evidence type="ECO:0000256" key="10">
    <source>
        <dbReference type="PROSITE-ProRule" id="PRU01360"/>
    </source>
</evidence>
<dbReference type="InterPro" id="IPR012910">
    <property type="entry name" value="Plug_dom"/>
</dbReference>
<keyword evidence="5 13" id="KW-0732">Signal</keyword>
<dbReference type="Gene3D" id="2.60.40.1120">
    <property type="entry name" value="Carboxypeptidase-like, regulatory domain"/>
    <property type="match status" value="1"/>
</dbReference>
<evidence type="ECO:0000256" key="6">
    <source>
        <dbReference type="ARBA" id="ARBA00023077"/>
    </source>
</evidence>
<dbReference type="OrthoDB" id="9795928at2"/>
<evidence type="ECO:0000256" key="8">
    <source>
        <dbReference type="ARBA" id="ARBA00023170"/>
    </source>
</evidence>
<evidence type="ECO:0000256" key="12">
    <source>
        <dbReference type="SAM" id="MobiDB-lite"/>
    </source>
</evidence>
<gene>
    <name evidence="16" type="ORF">EGM88_00570</name>
</gene>
<name>A0A3N4NY92_9FLAO</name>
<comment type="similarity">
    <text evidence="10 11">Belongs to the TonB-dependent receptor family.</text>
</comment>
<dbReference type="InterPro" id="IPR036942">
    <property type="entry name" value="Beta-barrel_TonB_sf"/>
</dbReference>
<dbReference type="AlphaFoldDB" id="A0A3N4NY92"/>
<comment type="caution">
    <text evidence="16">The sequence shown here is derived from an EMBL/GenBank/DDBJ whole genome shotgun (WGS) entry which is preliminary data.</text>
</comment>
<dbReference type="SUPFAM" id="SSF56935">
    <property type="entry name" value="Porins"/>
    <property type="match status" value="1"/>
</dbReference>
<dbReference type="InterPro" id="IPR000531">
    <property type="entry name" value="Beta-barrel_TonB"/>
</dbReference>
<dbReference type="Pfam" id="PF00593">
    <property type="entry name" value="TonB_dep_Rec_b-barrel"/>
    <property type="match status" value="1"/>
</dbReference>
<evidence type="ECO:0000256" key="9">
    <source>
        <dbReference type="ARBA" id="ARBA00023237"/>
    </source>
</evidence>
<comment type="subcellular location">
    <subcellularLocation>
        <location evidence="1 10">Cell outer membrane</location>
        <topology evidence="1 10">Multi-pass membrane protein</topology>
    </subcellularLocation>
</comment>
<feature type="domain" description="TonB-dependent receptor plug" evidence="15">
    <location>
        <begin position="121"/>
        <end position="219"/>
    </location>
</feature>
<feature type="signal peptide" evidence="13">
    <location>
        <begin position="1"/>
        <end position="18"/>
    </location>
</feature>
<dbReference type="RefSeq" id="WP_123895934.1">
    <property type="nucleotide sequence ID" value="NZ_RPFJ01000001.1"/>
</dbReference>
<dbReference type="InterPro" id="IPR039426">
    <property type="entry name" value="TonB-dep_rcpt-like"/>
</dbReference>
<evidence type="ECO:0000256" key="1">
    <source>
        <dbReference type="ARBA" id="ARBA00004571"/>
    </source>
</evidence>
<keyword evidence="17" id="KW-1185">Reference proteome</keyword>
<dbReference type="Gene3D" id="2.170.130.10">
    <property type="entry name" value="TonB-dependent receptor, plug domain"/>
    <property type="match status" value="1"/>
</dbReference>
<dbReference type="PANTHER" id="PTHR30069">
    <property type="entry name" value="TONB-DEPENDENT OUTER MEMBRANE RECEPTOR"/>
    <property type="match status" value="1"/>
</dbReference>
<keyword evidence="4 10" id="KW-0812">Transmembrane</keyword>
<evidence type="ECO:0000256" key="11">
    <source>
        <dbReference type="RuleBase" id="RU003357"/>
    </source>
</evidence>
<evidence type="ECO:0000259" key="14">
    <source>
        <dbReference type="Pfam" id="PF00593"/>
    </source>
</evidence>
<feature type="region of interest" description="Disordered" evidence="12">
    <location>
        <begin position="372"/>
        <end position="399"/>
    </location>
</feature>
<organism evidence="16 17">
    <name type="scientific">Aureibaculum marinum</name>
    <dbReference type="NCBI Taxonomy" id="2487930"/>
    <lineage>
        <taxon>Bacteria</taxon>
        <taxon>Pseudomonadati</taxon>
        <taxon>Bacteroidota</taxon>
        <taxon>Flavobacteriia</taxon>
        <taxon>Flavobacteriales</taxon>
        <taxon>Flavobacteriaceae</taxon>
        <taxon>Aureibaculum</taxon>
    </lineage>
</organism>
<feature type="chain" id="PRO_5018051072" evidence="13">
    <location>
        <begin position="19"/>
        <end position="760"/>
    </location>
</feature>
<keyword evidence="8 16" id="KW-0675">Receptor</keyword>
<evidence type="ECO:0000256" key="2">
    <source>
        <dbReference type="ARBA" id="ARBA00022448"/>
    </source>
</evidence>
<evidence type="ECO:0000259" key="15">
    <source>
        <dbReference type="Pfam" id="PF07715"/>
    </source>
</evidence>
<evidence type="ECO:0000256" key="3">
    <source>
        <dbReference type="ARBA" id="ARBA00022452"/>
    </source>
</evidence>
<evidence type="ECO:0000313" key="17">
    <source>
        <dbReference type="Proteomes" id="UP000270856"/>
    </source>
</evidence>
<feature type="compositionally biased region" description="Basic and acidic residues" evidence="12">
    <location>
        <begin position="372"/>
        <end position="384"/>
    </location>
</feature>
<keyword evidence="7 10" id="KW-0472">Membrane</keyword>
<keyword evidence="6 11" id="KW-0798">TonB box</keyword>
<dbReference type="GO" id="GO:0009279">
    <property type="term" value="C:cell outer membrane"/>
    <property type="evidence" value="ECO:0007669"/>
    <property type="project" value="UniProtKB-SubCell"/>
</dbReference>
<dbReference type="InterPro" id="IPR037066">
    <property type="entry name" value="Plug_dom_sf"/>
</dbReference>
<dbReference type="SUPFAM" id="SSF49464">
    <property type="entry name" value="Carboxypeptidase regulatory domain-like"/>
    <property type="match status" value="1"/>
</dbReference>
<evidence type="ECO:0000313" key="16">
    <source>
        <dbReference type="EMBL" id="RPE00876.1"/>
    </source>
</evidence>
<sequence length="760" mass="85639">MKLILSILFACSSLLLHAQHTLSGTITGKDGEPLVGADIYAPGLHKGTVTNIDGNYIFKNLPKGKVKIVFGYFGYISQSKTLDISEKETVLDITLEESVFKMDEIILSTPFHRLQSENVMKVDRKTVQQLQQTGALSLVQGISNISGVSQISTGSGIGKPVIRGLSGNRVLVYAQGVRLENQQFGSEHGLGLNDSGVESVEVIKGPASLLYGSDALGGVLYFNPEKYANENTTKAIVNQKYFTNTLGSNTSITLKSSAENVKFITSMAYNTHRDYKIPNGDRVTNSRFYEFDAKAALGFDFKNFTSDNRFNVNTLTVGLTDEIGNQSTNFIPQNPYQKIDNYIVSSHNHIYFNDSNIDFHFGYIANNRREFEEHHHEEEEHDHDHEEEEHKEEEEHADPSLQMKLKTFTYDVQYHLPTIGKFESIVGIQGLTQNNTNYGEELLIPDATVNDFGIFTTINTKWENHFLQGGIRFDTRNITTENHLVEHDGEHEHAFEPIDKSFNSFTASLGYKTTLFNNIETRLNLATGFRAPNLAELTSNGVHHGTNRFEQGNSELTNEQNYQLDLALEYHNKHIEIFANGFYNLIDNYIFLSPTGTMIDNVDVYTYVQDNSKLYGGEVGFHYHPHPLDWLHLESSFEMVIGKQNNGDYLPLIPAHQFNNTLRGEFNINKWLKNGYASLKLESIFSQNNVGLFETKTNGYQLLNVGIGGDFNISNTKFNLSFSINNALDKEYISHLSRLKSNGIYNIGRTAMMGLKFDIN</sequence>